<reference evidence="1" key="1">
    <citation type="submission" date="2020-10" db="EMBL/GenBank/DDBJ databases">
        <title>Sequencing the genomes of 1000 actinobacteria strains.</title>
        <authorList>
            <person name="Klenk H.-P."/>
        </authorList>
    </citation>
    <scope>NUCLEOTIDE SEQUENCE</scope>
    <source>
        <strain evidence="1">DSM 45354</strain>
    </source>
</reference>
<dbReference type="AlphaFoldDB" id="A0A927MQH5"/>
<comment type="caution">
    <text evidence="1">The sequence shown here is derived from an EMBL/GenBank/DDBJ whole genome shotgun (WGS) entry which is preliminary data.</text>
</comment>
<evidence type="ECO:0000313" key="2">
    <source>
        <dbReference type="Proteomes" id="UP000638648"/>
    </source>
</evidence>
<organism evidence="1 2">
    <name type="scientific">Actinopolymorpha pittospori</name>
    <dbReference type="NCBI Taxonomy" id="648752"/>
    <lineage>
        <taxon>Bacteria</taxon>
        <taxon>Bacillati</taxon>
        <taxon>Actinomycetota</taxon>
        <taxon>Actinomycetes</taxon>
        <taxon>Propionibacteriales</taxon>
        <taxon>Actinopolymorphaceae</taxon>
        <taxon>Actinopolymorpha</taxon>
    </lineage>
</organism>
<accession>A0A927MQH5</accession>
<name>A0A927MQH5_9ACTN</name>
<protein>
    <submittedName>
        <fullName evidence="1">Uncharacterized protein</fullName>
    </submittedName>
</protein>
<dbReference type="Proteomes" id="UP000638648">
    <property type="component" value="Unassembled WGS sequence"/>
</dbReference>
<gene>
    <name evidence="1" type="ORF">HEB94_000216</name>
</gene>
<dbReference type="RefSeq" id="WP_192748220.1">
    <property type="nucleotide sequence ID" value="NZ_BAABJL010000249.1"/>
</dbReference>
<evidence type="ECO:0000313" key="1">
    <source>
        <dbReference type="EMBL" id="MBE1603368.1"/>
    </source>
</evidence>
<sequence>MVMWAARVEWYEAGETTANGLATIAETLEPHRAAVGRELEPDRASACLVVESNTLRQAVDLAMRLVRDAVQEAGRRFNPLGVEVLDEETFVARVAKPSIPALVGDAEIAEIADVSRQRAHELATLQGFPPAVVETLSGPLRVRSQVEEWLSKWKRKPERPRKASEPSQPRP</sequence>
<dbReference type="EMBL" id="JADBEM010000001">
    <property type="protein sequence ID" value="MBE1603368.1"/>
    <property type="molecule type" value="Genomic_DNA"/>
</dbReference>
<keyword evidence="2" id="KW-1185">Reference proteome</keyword>
<proteinExistence type="predicted"/>